<dbReference type="EMBL" id="MU004243">
    <property type="protein sequence ID" value="KAF2664341.1"/>
    <property type="molecule type" value="Genomic_DNA"/>
</dbReference>
<evidence type="ECO:0000313" key="2">
    <source>
        <dbReference type="EMBL" id="KAF2664341.1"/>
    </source>
</evidence>
<gene>
    <name evidence="2" type="ORF">BT63DRAFT_460643</name>
</gene>
<keyword evidence="1" id="KW-1133">Transmembrane helix</keyword>
<feature type="transmembrane region" description="Helical" evidence="1">
    <location>
        <begin position="51"/>
        <end position="71"/>
    </location>
</feature>
<protein>
    <submittedName>
        <fullName evidence="2">Uncharacterized protein</fullName>
    </submittedName>
</protein>
<name>A0A6A6TYD2_9PEZI</name>
<sequence length="118" mass="13516">MERWCKSRHFWRAICNRGRKQVPSKSESGCEEGQEYGKTDKWLHPLIGVEVFIAFILAIPCCCFCGSCAFLKIKDKTAKSLENQYYSQEAQPKHTTNVGYPPQQQPVYQNVASQGHNM</sequence>
<evidence type="ECO:0000313" key="3">
    <source>
        <dbReference type="Proteomes" id="UP000799302"/>
    </source>
</evidence>
<dbReference type="Proteomes" id="UP000799302">
    <property type="component" value="Unassembled WGS sequence"/>
</dbReference>
<proteinExistence type="predicted"/>
<reference evidence="2" key="1">
    <citation type="journal article" date="2020" name="Stud. Mycol.">
        <title>101 Dothideomycetes genomes: a test case for predicting lifestyles and emergence of pathogens.</title>
        <authorList>
            <person name="Haridas S."/>
            <person name="Albert R."/>
            <person name="Binder M."/>
            <person name="Bloem J."/>
            <person name="Labutti K."/>
            <person name="Salamov A."/>
            <person name="Andreopoulos B."/>
            <person name="Baker S."/>
            <person name="Barry K."/>
            <person name="Bills G."/>
            <person name="Bluhm B."/>
            <person name="Cannon C."/>
            <person name="Castanera R."/>
            <person name="Culley D."/>
            <person name="Daum C."/>
            <person name="Ezra D."/>
            <person name="Gonzalez J."/>
            <person name="Henrissat B."/>
            <person name="Kuo A."/>
            <person name="Liang C."/>
            <person name="Lipzen A."/>
            <person name="Lutzoni F."/>
            <person name="Magnuson J."/>
            <person name="Mondo S."/>
            <person name="Nolan M."/>
            <person name="Ohm R."/>
            <person name="Pangilinan J."/>
            <person name="Park H.-J."/>
            <person name="Ramirez L."/>
            <person name="Alfaro M."/>
            <person name="Sun H."/>
            <person name="Tritt A."/>
            <person name="Yoshinaga Y."/>
            <person name="Zwiers L.-H."/>
            <person name="Turgeon B."/>
            <person name="Goodwin S."/>
            <person name="Spatafora J."/>
            <person name="Crous P."/>
            <person name="Grigoriev I."/>
        </authorList>
    </citation>
    <scope>NUCLEOTIDE SEQUENCE</scope>
    <source>
        <strain evidence="2">CBS 115976</strain>
    </source>
</reference>
<organism evidence="2 3">
    <name type="scientific">Microthyrium microscopicum</name>
    <dbReference type="NCBI Taxonomy" id="703497"/>
    <lineage>
        <taxon>Eukaryota</taxon>
        <taxon>Fungi</taxon>
        <taxon>Dikarya</taxon>
        <taxon>Ascomycota</taxon>
        <taxon>Pezizomycotina</taxon>
        <taxon>Dothideomycetes</taxon>
        <taxon>Dothideomycetes incertae sedis</taxon>
        <taxon>Microthyriales</taxon>
        <taxon>Microthyriaceae</taxon>
        <taxon>Microthyrium</taxon>
    </lineage>
</organism>
<keyword evidence="3" id="KW-1185">Reference proteome</keyword>
<dbReference type="AlphaFoldDB" id="A0A6A6TYD2"/>
<keyword evidence="1" id="KW-0812">Transmembrane</keyword>
<evidence type="ECO:0000256" key="1">
    <source>
        <dbReference type="SAM" id="Phobius"/>
    </source>
</evidence>
<keyword evidence="1" id="KW-0472">Membrane</keyword>
<accession>A0A6A6TYD2</accession>